<evidence type="ECO:0000256" key="1">
    <source>
        <dbReference type="ARBA" id="ARBA00001933"/>
    </source>
</evidence>
<keyword evidence="2" id="KW-0663">Pyridoxal phosphate</keyword>
<feature type="domain" description="Tryptophan synthase beta chain-like PALP" evidence="4">
    <location>
        <begin position="2"/>
        <end position="261"/>
    </location>
</feature>
<keyword evidence="3" id="KW-0456">Lyase</keyword>
<dbReference type="InterPro" id="IPR050147">
    <property type="entry name" value="Ser/Thr_Dehydratase"/>
</dbReference>
<dbReference type="GO" id="GO:0004794">
    <property type="term" value="F:threonine deaminase activity"/>
    <property type="evidence" value="ECO:0007669"/>
    <property type="project" value="TreeGrafter"/>
</dbReference>
<comment type="cofactor">
    <cofactor evidence="1">
        <name>pyridoxal 5'-phosphate</name>
        <dbReference type="ChEBI" id="CHEBI:597326"/>
    </cofactor>
</comment>
<name>A0A8J3ZNZ3_9ACTN</name>
<dbReference type="GO" id="GO:0003941">
    <property type="term" value="F:L-serine ammonia-lyase activity"/>
    <property type="evidence" value="ECO:0007669"/>
    <property type="project" value="TreeGrafter"/>
</dbReference>
<dbReference type="AlphaFoldDB" id="A0A8J3ZNZ3"/>
<evidence type="ECO:0000313" key="5">
    <source>
        <dbReference type="EMBL" id="GIJ67714.1"/>
    </source>
</evidence>
<protein>
    <submittedName>
        <fullName evidence="5">Serine/threonine dehydratase</fullName>
    </submittedName>
</protein>
<keyword evidence="6" id="KW-1185">Reference proteome</keyword>
<comment type="caution">
    <text evidence="5">The sequence shown here is derived from an EMBL/GenBank/DDBJ whole genome shotgun (WGS) entry which is preliminary data.</text>
</comment>
<proteinExistence type="predicted"/>
<evidence type="ECO:0000259" key="4">
    <source>
        <dbReference type="Pfam" id="PF00291"/>
    </source>
</evidence>
<dbReference type="PANTHER" id="PTHR48078:SF6">
    <property type="entry name" value="L-THREONINE DEHYDRATASE CATABOLIC TDCB"/>
    <property type="match status" value="1"/>
</dbReference>
<dbReference type="Pfam" id="PF00291">
    <property type="entry name" value="PALP"/>
    <property type="match status" value="1"/>
</dbReference>
<dbReference type="InterPro" id="IPR001926">
    <property type="entry name" value="TrpB-like_PALP"/>
</dbReference>
<dbReference type="GO" id="GO:0009097">
    <property type="term" value="P:isoleucine biosynthetic process"/>
    <property type="evidence" value="ECO:0007669"/>
    <property type="project" value="TreeGrafter"/>
</dbReference>
<organism evidence="5 6">
    <name type="scientific">Virgisporangium ochraceum</name>
    <dbReference type="NCBI Taxonomy" id="65505"/>
    <lineage>
        <taxon>Bacteria</taxon>
        <taxon>Bacillati</taxon>
        <taxon>Actinomycetota</taxon>
        <taxon>Actinomycetes</taxon>
        <taxon>Micromonosporales</taxon>
        <taxon>Micromonosporaceae</taxon>
        <taxon>Virgisporangium</taxon>
    </lineage>
</organism>
<dbReference type="Gene3D" id="3.40.50.1100">
    <property type="match status" value="2"/>
</dbReference>
<dbReference type="SUPFAM" id="SSF53686">
    <property type="entry name" value="Tryptophan synthase beta subunit-like PLP-dependent enzymes"/>
    <property type="match status" value="1"/>
</dbReference>
<dbReference type="EMBL" id="BOPH01000031">
    <property type="protein sequence ID" value="GIJ67714.1"/>
    <property type="molecule type" value="Genomic_DNA"/>
</dbReference>
<evidence type="ECO:0000256" key="2">
    <source>
        <dbReference type="ARBA" id="ARBA00022898"/>
    </source>
</evidence>
<dbReference type="Proteomes" id="UP000635606">
    <property type="component" value="Unassembled WGS sequence"/>
</dbReference>
<dbReference type="InterPro" id="IPR036052">
    <property type="entry name" value="TrpB-like_PALP_sf"/>
</dbReference>
<reference evidence="5" key="1">
    <citation type="submission" date="2021-01" db="EMBL/GenBank/DDBJ databases">
        <title>Whole genome shotgun sequence of Virgisporangium ochraceum NBRC 16418.</title>
        <authorList>
            <person name="Komaki H."/>
            <person name="Tamura T."/>
        </authorList>
    </citation>
    <scope>NUCLEOTIDE SEQUENCE</scope>
    <source>
        <strain evidence="5">NBRC 16418</strain>
    </source>
</reference>
<evidence type="ECO:0000313" key="6">
    <source>
        <dbReference type="Proteomes" id="UP000635606"/>
    </source>
</evidence>
<dbReference type="PANTHER" id="PTHR48078">
    <property type="entry name" value="THREONINE DEHYDRATASE, MITOCHONDRIAL-RELATED"/>
    <property type="match status" value="1"/>
</dbReference>
<dbReference type="GO" id="GO:0006567">
    <property type="term" value="P:L-threonine catabolic process"/>
    <property type="evidence" value="ECO:0007669"/>
    <property type="project" value="TreeGrafter"/>
</dbReference>
<sequence>MFLKLENLQRGGTFKRRGVAARFALLSVGERARGVLAVSGGNFGRAVADLAGETGVAATIVLPASAPAASVGYIRSAGARTEVTDTVEQAFKRADELAVSTGAVLLDDVSDLTIATGYGTLAPEIVEDVPSVTDLVVSVGGGALLAGVCRAVDLRVWAAEPDGADCLSAALAAGRPTPVPVTTRISTLGVPEVSPLILEQVVGRLAGVVTVSDEDSFAATRWLIEEARVWAEPAAGCAVAAAEVIAATLPTDAVVCVIVCGGNATLADAASMGR</sequence>
<evidence type="ECO:0000256" key="3">
    <source>
        <dbReference type="ARBA" id="ARBA00023239"/>
    </source>
</evidence>
<dbReference type="GO" id="GO:0006565">
    <property type="term" value="P:L-serine catabolic process"/>
    <property type="evidence" value="ECO:0007669"/>
    <property type="project" value="TreeGrafter"/>
</dbReference>
<accession>A0A8J3ZNZ3</accession>
<gene>
    <name evidence="5" type="ORF">Voc01_026310</name>
</gene>